<reference evidence="1" key="1">
    <citation type="submission" date="2019-12" db="EMBL/GenBank/DDBJ databases">
        <title>Genome sequencing and annotation of Brassica cretica.</title>
        <authorList>
            <person name="Studholme D.J."/>
            <person name="Sarris P."/>
        </authorList>
    </citation>
    <scope>NUCLEOTIDE SEQUENCE</scope>
    <source>
        <strain evidence="1">PFS-109/04</strain>
        <tissue evidence="1">Leaf</tissue>
    </source>
</reference>
<evidence type="ECO:0000313" key="1">
    <source>
        <dbReference type="EMBL" id="KAF3505084.1"/>
    </source>
</evidence>
<gene>
    <name evidence="1" type="ORF">F2Q69_00040427</name>
</gene>
<evidence type="ECO:0000313" key="2">
    <source>
        <dbReference type="Proteomes" id="UP000712600"/>
    </source>
</evidence>
<organism evidence="1 2">
    <name type="scientific">Brassica cretica</name>
    <name type="common">Mustard</name>
    <dbReference type="NCBI Taxonomy" id="69181"/>
    <lineage>
        <taxon>Eukaryota</taxon>
        <taxon>Viridiplantae</taxon>
        <taxon>Streptophyta</taxon>
        <taxon>Embryophyta</taxon>
        <taxon>Tracheophyta</taxon>
        <taxon>Spermatophyta</taxon>
        <taxon>Magnoliopsida</taxon>
        <taxon>eudicotyledons</taxon>
        <taxon>Gunneridae</taxon>
        <taxon>Pentapetalae</taxon>
        <taxon>rosids</taxon>
        <taxon>malvids</taxon>
        <taxon>Brassicales</taxon>
        <taxon>Brassicaceae</taxon>
        <taxon>Brassiceae</taxon>
        <taxon>Brassica</taxon>
    </lineage>
</organism>
<feature type="non-terminal residue" evidence="1">
    <location>
        <position position="1"/>
    </location>
</feature>
<dbReference type="EMBL" id="QGKX02001621">
    <property type="protein sequence ID" value="KAF3505084.1"/>
    <property type="molecule type" value="Genomic_DNA"/>
</dbReference>
<proteinExistence type="predicted"/>
<name>A0A8S9NIT0_BRACR</name>
<sequence>KSSTLTLPLETLISSINTHNSSYIYHGPQVLIVKESTTSSTNTIFLVYQYPNNSILVKQPVLPTTIESAQRFCYPSLA</sequence>
<accession>A0A8S9NIT0</accession>
<dbReference type="AlphaFoldDB" id="A0A8S9NIT0"/>
<comment type="caution">
    <text evidence="1">The sequence shown here is derived from an EMBL/GenBank/DDBJ whole genome shotgun (WGS) entry which is preliminary data.</text>
</comment>
<protein>
    <submittedName>
        <fullName evidence="1">Uncharacterized protein</fullName>
    </submittedName>
</protein>
<dbReference type="Proteomes" id="UP000712600">
    <property type="component" value="Unassembled WGS sequence"/>
</dbReference>